<reference evidence="16" key="1">
    <citation type="submission" date="2019-11" db="EMBL/GenBank/DDBJ databases">
        <title>Isolation and characterization of two novel species in the genus Thiomicrorhabdus.</title>
        <authorList>
            <person name="Mochizuki J."/>
            <person name="Kojima H."/>
            <person name="Fukui M."/>
        </authorList>
    </citation>
    <scope>NUCLEOTIDE SEQUENCE [LARGE SCALE GENOMIC DNA]</scope>
    <source>
        <strain evidence="16">aks77</strain>
    </source>
</reference>
<dbReference type="InterPro" id="IPR036320">
    <property type="entry name" value="Glycosyl_Trfase_fam3_N_dom_sf"/>
</dbReference>
<dbReference type="Pfam" id="PF00591">
    <property type="entry name" value="Glycos_transf_3"/>
    <property type="match status" value="1"/>
</dbReference>
<evidence type="ECO:0000256" key="8">
    <source>
        <dbReference type="ARBA" id="ARBA00022842"/>
    </source>
</evidence>
<keyword evidence="3 12" id="KW-0028">Amino-acid biosynthesis</keyword>
<comment type="similarity">
    <text evidence="11">In the C-terminal section; belongs to the anthranilate phosphoribosyltransferase family.</text>
</comment>
<feature type="binding site" evidence="12">
    <location>
        <position position="122"/>
    </location>
    <ligand>
        <name>5-phospho-alpha-D-ribose 1-diphosphate</name>
        <dbReference type="ChEBI" id="CHEBI:58017"/>
    </ligand>
</feature>
<feature type="binding site" evidence="12">
    <location>
        <position position="94"/>
    </location>
    <ligand>
        <name>Mg(2+)</name>
        <dbReference type="ChEBI" id="CHEBI:18420"/>
        <label>1</label>
    </ligand>
</feature>
<feature type="binding site" evidence="12">
    <location>
        <position position="168"/>
    </location>
    <ligand>
        <name>anthranilate</name>
        <dbReference type="ChEBI" id="CHEBI:16567"/>
        <label>2</label>
    </ligand>
</feature>
<feature type="binding site" evidence="12">
    <location>
        <position position="228"/>
    </location>
    <ligand>
        <name>Mg(2+)</name>
        <dbReference type="ChEBI" id="CHEBI:18420"/>
        <label>2</label>
    </ligand>
</feature>
<feature type="binding site" evidence="12">
    <location>
        <position position="90"/>
    </location>
    <ligand>
        <name>5-phospho-alpha-D-ribose 1-diphosphate</name>
        <dbReference type="ChEBI" id="CHEBI:58017"/>
    </ligand>
</feature>
<keyword evidence="7 12" id="KW-0822">Tryptophan biosynthesis</keyword>
<dbReference type="GO" id="GO:0000287">
    <property type="term" value="F:magnesium ion binding"/>
    <property type="evidence" value="ECO:0007669"/>
    <property type="project" value="UniProtKB-UniRule"/>
</dbReference>
<evidence type="ECO:0000256" key="2">
    <source>
        <dbReference type="ARBA" id="ARBA00011738"/>
    </source>
</evidence>
<dbReference type="EC" id="2.4.2.18" evidence="12"/>
<dbReference type="AlphaFoldDB" id="A0A6F8PSD5"/>
<comment type="pathway">
    <text evidence="1 12">Amino-acid biosynthesis; L-tryptophan biosynthesis; L-tryptophan from chorismate: step 2/5.</text>
</comment>
<dbReference type="InterPro" id="IPR000312">
    <property type="entry name" value="Glycosyl_Trfase_fam3"/>
</dbReference>
<evidence type="ECO:0000256" key="7">
    <source>
        <dbReference type="ARBA" id="ARBA00022822"/>
    </source>
</evidence>
<dbReference type="HAMAP" id="MF_00211">
    <property type="entry name" value="TrpD"/>
    <property type="match status" value="1"/>
</dbReference>
<dbReference type="SUPFAM" id="SSF52418">
    <property type="entry name" value="Nucleoside phosphorylase/phosphoribosyltransferase catalytic domain"/>
    <property type="match status" value="1"/>
</dbReference>
<organism evidence="15 16">
    <name type="scientific">Thiosulfatimonas sediminis</name>
    <dbReference type="NCBI Taxonomy" id="2675054"/>
    <lineage>
        <taxon>Bacteria</taxon>
        <taxon>Pseudomonadati</taxon>
        <taxon>Pseudomonadota</taxon>
        <taxon>Gammaproteobacteria</taxon>
        <taxon>Thiotrichales</taxon>
        <taxon>Piscirickettsiaceae</taxon>
        <taxon>Thiosulfatimonas</taxon>
    </lineage>
</organism>
<dbReference type="InterPro" id="IPR035902">
    <property type="entry name" value="Nuc_phospho_transferase"/>
</dbReference>
<comment type="catalytic activity">
    <reaction evidence="10 12">
        <text>N-(5-phospho-beta-D-ribosyl)anthranilate + diphosphate = 5-phospho-alpha-D-ribose 1-diphosphate + anthranilate</text>
        <dbReference type="Rhea" id="RHEA:11768"/>
        <dbReference type="ChEBI" id="CHEBI:16567"/>
        <dbReference type="ChEBI" id="CHEBI:18277"/>
        <dbReference type="ChEBI" id="CHEBI:33019"/>
        <dbReference type="ChEBI" id="CHEBI:58017"/>
        <dbReference type="EC" id="2.4.2.18"/>
    </reaction>
</comment>
<feature type="binding site" evidence="12">
    <location>
        <begin position="85"/>
        <end position="86"/>
    </location>
    <ligand>
        <name>5-phospho-alpha-D-ribose 1-diphosphate</name>
        <dbReference type="ChEBI" id="CHEBI:58017"/>
    </ligand>
</feature>
<evidence type="ECO:0000259" key="14">
    <source>
        <dbReference type="Pfam" id="PF02885"/>
    </source>
</evidence>
<evidence type="ECO:0000313" key="15">
    <source>
        <dbReference type="EMBL" id="BBP44947.1"/>
    </source>
</evidence>
<name>A0A6F8PSD5_9GAMM</name>
<keyword evidence="6 12" id="KW-0479">Metal-binding</keyword>
<feature type="domain" description="Glycosyl transferase family 3" evidence="13">
    <location>
        <begin position="75"/>
        <end position="325"/>
    </location>
</feature>
<evidence type="ECO:0000259" key="13">
    <source>
        <dbReference type="Pfam" id="PF00591"/>
    </source>
</evidence>
<dbReference type="PANTHER" id="PTHR43285:SF2">
    <property type="entry name" value="ANTHRANILATE PHOSPHORIBOSYLTRANSFERASE"/>
    <property type="match status" value="1"/>
</dbReference>
<keyword evidence="8 12" id="KW-0460">Magnesium</keyword>
<dbReference type="GO" id="GO:0000162">
    <property type="term" value="P:L-tryptophan biosynthetic process"/>
    <property type="evidence" value="ECO:0007669"/>
    <property type="project" value="UniProtKB-UniRule"/>
</dbReference>
<dbReference type="PANTHER" id="PTHR43285">
    <property type="entry name" value="ANTHRANILATE PHOSPHORIBOSYLTRANSFERASE"/>
    <property type="match status" value="1"/>
</dbReference>
<comment type="function">
    <text evidence="12">Catalyzes the transfer of the phosphoribosyl group of 5-phosphorylribose-1-pyrophosphate (PRPP) to anthranilate to yield N-(5'-phosphoribosyl)-anthranilate (PRA).</text>
</comment>
<protein>
    <recommendedName>
        <fullName evidence="12">Anthranilate phosphoribosyltransferase</fullName>
        <ecNumber evidence="12">2.4.2.18</ecNumber>
    </recommendedName>
</protein>
<gene>
    <name evidence="12 15" type="primary">trpD</name>
    <name evidence="15" type="ORF">THMIRHAS_03200</name>
</gene>
<keyword evidence="5 12" id="KW-0808">Transferase</keyword>
<evidence type="ECO:0000256" key="12">
    <source>
        <dbReference type="HAMAP-Rule" id="MF_00211"/>
    </source>
</evidence>
<feature type="binding site" evidence="12">
    <location>
        <position position="82"/>
    </location>
    <ligand>
        <name>5-phospho-alpha-D-ribose 1-diphosphate</name>
        <dbReference type="ChEBI" id="CHEBI:58017"/>
    </ligand>
</feature>
<feature type="domain" description="Glycosyl transferase family 3 N-terminal" evidence="14">
    <location>
        <begin position="6"/>
        <end position="65"/>
    </location>
</feature>
<comment type="similarity">
    <text evidence="12">Belongs to the anthranilate phosphoribosyltransferase family.</text>
</comment>
<evidence type="ECO:0000256" key="6">
    <source>
        <dbReference type="ARBA" id="ARBA00022723"/>
    </source>
</evidence>
<evidence type="ECO:0000256" key="1">
    <source>
        <dbReference type="ARBA" id="ARBA00004907"/>
    </source>
</evidence>
<dbReference type="Pfam" id="PF02885">
    <property type="entry name" value="Glycos_trans_3N"/>
    <property type="match status" value="1"/>
</dbReference>
<evidence type="ECO:0000256" key="4">
    <source>
        <dbReference type="ARBA" id="ARBA00022676"/>
    </source>
</evidence>
<evidence type="ECO:0000256" key="9">
    <source>
        <dbReference type="ARBA" id="ARBA00023141"/>
    </source>
</evidence>
<dbReference type="UniPathway" id="UPA00035">
    <property type="reaction ID" value="UER00041"/>
</dbReference>
<evidence type="ECO:0000256" key="10">
    <source>
        <dbReference type="ARBA" id="ARBA00052328"/>
    </source>
</evidence>
<comment type="subunit">
    <text evidence="2 12">Homodimer.</text>
</comment>
<comment type="caution">
    <text evidence="12">Lacks conserved residue(s) required for the propagation of feature annotation.</text>
</comment>
<dbReference type="SUPFAM" id="SSF47648">
    <property type="entry name" value="Nucleoside phosphorylase/phosphoribosyltransferase N-terminal domain"/>
    <property type="match status" value="1"/>
</dbReference>
<dbReference type="GO" id="GO:0005829">
    <property type="term" value="C:cytosol"/>
    <property type="evidence" value="ECO:0007669"/>
    <property type="project" value="TreeGrafter"/>
</dbReference>
<feature type="binding site" evidence="12">
    <location>
        <position position="82"/>
    </location>
    <ligand>
        <name>anthranilate</name>
        <dbReference type="ChEBI" id="CHEBI:16567"/>
        <label>1</label>
    </ligand>
</feature>
<evidence type="ECO:0000256" key="11">
    <source>
        <dbReference type="ARBA" id="ARBA00061188"/>
    </source>
</evidence>
<feature type="binding site" evidence="12">
    <location>
        <position position="113"/>
    </location>
    <ligand>
        <name>anthranilate</name>
        <dbReference type="ChEBI" id="CHEBI:16567"/>
        <label>1</label>
    </ligand>
</feature>
<keyword evidence="9 12" id="KW-0057">Aromatic amino acid biosynthesis</keyword>
<keyword evidence="16" id="KW-1185">Reference proteome</keyword>
<feature type="binding site" evidence="12">
    <location>
        <position position="228"/>
    </location>
    <ligand>
        <name>Mg(2+)</name>
        <dbReference type="ChEBI" id="CHEBI:18420"/>
        <label>1</label>
    </ligand>
</feature>
<dbReference type="NCBIfam" id="TIGR01245">
    <property type="entry name" value="trpD"/>
    <property type="match status" value="1"/>
</dbReference>
<evidence type="ECO:0000313" key="16">
    <source>
        <dbReference type="Proteomes" id="UP000501726"/>
    </source>
</evidence>
<dbReference type="KEGG" id="tse:THMIRHAS_03200"/>
<keyword evidence="4 12" id="KW-0328">Glycosyltransferase</keyword>
<sequence length="343" mass="36024">MELKLALEKLLNQQDLTHPEMKWVMQQMMTGAATDAQIGAILAALRAKGETIDEITAAVEVMRSLAAAVDVKDKTHLVDTCGTGGDGANTFNISTASAFVVSAAGATVAKHGNRSISSKSGSADVLEAAGVDLSITPEQVAECVNQLNIGFMFAPAHHSAMKHVIRARKEMGVRTIFNMLGPLTNPAGAPAQVIGVFNKALAPVFAEVLKNLGSQHVMIVAAEDGLDEISVASKTFVAELKDGQVTQWQIDPSEYDMDHADLSDLSVESAQESLNIIRAAFANADGAARDIICLNAGASIYVAGITDSYAAGVELARTVIAKGAAMAKLDAFIDKTQSFTHQS</sequence>
<evidence type="ECO:0000256" key="5">
    <source>
        <dbReference type="ARBA" id="ARBA00022679"/>
    </source>
</evidence>
<dbReference type="GO" id="GO:0004048">
    <property type="term" value="F:anthranilate phosphoribosyltransferase activity"/>
    <property type="evidence" value="ECO:0007669"/>
    <property type="project" value="UniProtKB-UniRule"/>
</dbReference>
<dbReference type="Proteomes" id="UP000501726">
    <property type="component" value="Chromosome"/>
</dbReference>
<feature type="binding site" evidence="12">
    <location>
        <begin position="92"/>
        <end position="95"/>
    </location>
    <ligand>
        <name>5-phospho-alpha-D-ribose 1-diphosphate</name>
        <dbReference type="ChEBI" id="CHEBI:58017"/>
    </ligand>
</feature>
<accession>A0A6F8PSD5</accession>
<comment type="cofactor">
    <cofactor evidence="12">
        <name>Mg(2+)</name>
        <dbReference type="ChEBI" id="CHEBI:18420"/>
    </cofactor>
    <text evidence="12">Binds 2 magnesium ions per monomer.</text>
</comment>
<dbReference type="FunFam" id="1.20.970.10:FF:000006">
    <property type="entry name" value="Anthranilate phosphoribosyltransferase"/>
    <property type="match status" value="1"/>
</dbReference>
<dbReference type="InterPro" id="IPR017459">
    <property type="entry name" value="Glycosyl_Trfase_fam3_N_dom"/>
</dbReference>
<proteinExistence type="inferred from homology"/>
<dbReference type="FunFam" id="3.40.1030.10:FF:000002">
    <property type="entry name" value="Anthranilate phosphoribosyltransferase"/>
    <property type="match status" value="1"/>
</dbReference>
<dbReference type="RefSeq" id="WP_173269880.1">
    <property type="nucleotide sequence ID" value="NZ_AP021889.1"/>
</dbReference>
<feature type="binding site" evidence="12">
    <location>
        <begin position="110"/>
        <end position="118"/>
    </location>
    <ligand>
        <name>5-phospho-alpha-D-ribose 1-diphosphate</name>
        <dbReference type="ChEBI" id="CHEBI:58017"/>
    </ligand>
</feature>
<feature type="binding site" evidence="12">
    <location>
        <position position="227"/>
    </location>
    <ligand>
        <name>Mg(2+)</name>
        <dbReference type="ChEBI" id="CHEBI:18420"/>
        <label>2</label>
    </ligand>
</feature>
<dbReference type="InterPro" id="IPR005940">
    <property type="entry name" value="Anthranilate_Pribosyl_Tfrase"/>
</dbReference>
<dbReference type="Gene3D" id="1.20.970.10">
    <property type="entry name" value="Transferase, Pyrimidine Nucleoside Phosphorylase, Chain C"/>
    <property type="match status" value="1"/>
</dbReference>
<dbReference type="Gene3D" id="3.40.1030.10">
    <property type="entry name" value="Nucleoside phosphorylase/phosphoribosyltransferase catalytic domain"/>
    <property type="match status" value="1"/>
</dbReference>
<dbReference type="EMBL" id="AP021889">
    <property type="protein sequence ID" value="BBP44947.1"/>
    <property type="molecule type" value="Genomic_DNA"/>
</dbReference>
<evidence type="ECO:0000256" key="3">
    <source>
        <dbReference type="ARBA" id="ARBA00022605"/>
    </source>
</evidence>